<evidence type="ECO:0000256" key="4">
    <source>
        <dbReference type="ARBA" id="ARBA00022692"/>
    </source>
</evidence>
<reference evidence="8" key="1">
    <citation type="journal article" date="2016" name="Aust. J. Chem. 0">
        <title>Genome-Guided Discovery of Natural Products and Biosynthetic Pathways from Australia's Untapped Microbial Megadiversity.</title>
        <authorList>
            <person name="Kalaitzis J.A."/>
            <person name="Ingrey S.D."/>
            <person name="Chau R."/>
            <person name="Simon Y."/>
            <person name="Neilan B.A."/>
        </authorList>
    </citation>
    <scope>NUCLEOTIDE SEQUENCE</scope>
    <source>
        <strain evidence="8">SB12</strain>
    </source>
</reference>
<comment type="subcellular location">
    <subcellularLocation>
        <location evidence="1">Cell membrane</location>
        <topology evidence="1">Multi-pass membrane protein</topology>
    </subcellularLocation>
</comment>
<dbReference type="EMBL" id="KU695563">
    <property type="protein sequence ID" value="AOC37728.1"/>
    <property type="molecule type" value="Genomic_DNA"/>
</dbReference>
<dbReference type="GO" id="GO:0022857">
    <property type="term" value="F:transmembrane transporter activity"/>
    <property type="evidence" value="ECO:0007669"/>
    <property type="project" value="InterPro"/>
</dbReference>
<evidence type="ECO:0000256" key="2">
    <source>
        <dbReference type="ARBA" id="ARBA00022448"/>
    </source>
</evidence>
<dbReference type="PANTHER" id="PTHR43414:SF1">
    <property type="entry name" value="PEPTIDE PERMEASE"/>
    <property type="match status" value="1"/>
</dbReference>
<keyword evidence="3" id="KW-1003">Cell membrane</keyword>
<evidence type="ECO:0000256" key="5">
    <source>
        <dbReference type="ARBA" id="ARBA00022989"/>
    </source>
</evidence>
<dbReference type="Gene3D" id="1.20.1250.20">
    <property type="entry name" value="MFS general substrate transporter like domains"/>
    <property type="match status" value="2"/>
</dbReference>
<name>A0A3G1E687_9GAMM</name>
<dbReference type="PANTHER" id="PTHR43414">
    <property type="entry name" value="MULTIDRUG RESISTANCE PROTEIN MDTG"/>
    <property type="match status" value="1"/>
</dbReference>
<keyword evidence="6 7" id="KW-0472">Membrane</keyword>
<evidence type="ECO:0000256" key="1">
    <source>
        <dbReference type="ARBA" id="ARBA00004651"/>
    </source>
</evidence>
<evidence type="ECO:0000313" key="8">
    <source>
        <dbReference type="EMBL" id="AOC37728.1"/>
    </source>
</evidence>
<keyword evidence="2" id="KW-0813">Transport</keyword>
<dbReference type="GO" id="GO:0005886">
    <property type="term" value="C:plasma membrane"/>
    <property type="evidence" value="ECO:0007669"/>
    <property type="project" value="UniProtKB-SubCell"/>
</dbReference>
<evidence type="ECO:0008006" key="9">
    <source>
        <dbReference type="Google" id="ProtNLM"/>
    </source>
</evidence>
<feature type="transmembrane region" description="Helical" evidence="7">
    <location>
        <begin position="202"/>
        <end position="222"/>
    </location>
</feature>
<keyword evidence="5 7" id="KW-1133">Transmembrane helix</keyword>
<feature type="transmembrane region" description="Helical" evidence="7">
    <location>
        <begin position="97"/>
        <end position="118"/>
    </location>
</feature>
<dbReference type="InterPro" id="IPR011701">
    <property type="entry name" value="MFS"/>
</dbReference>
<feature type="transmembrane region" description="Helical" evidence="7">
    <location>
        <begin position="130"/>
        <end position="156"/>
    </location>
</feature>
<feature type="transmembrane region" description="Helical" evidence="7">
    <location>
        <begin position="242"/>
        <end position="262"/>
    </location>
</feature>
<accession>A0A3G1E687</accession>
<dbReference type="Pfam" id="PF07690">
    <property type="entry name" value="MFS_1"/>
    <property type="match status" value="1"/>
</dbReference>
<dbReference type="AlphaFoldDB" id="A0A3G1E687"/>
<evidence type="ECO:0000256" key="6">
    <source>
        <dbReference type="ARBA" id="ARBA00023136"/>
    </source>
</evidence>
<keyword evidence="4 7" id="KW-0812">Transmembrane</keyword>
<feature type="transmembrane region" description="Helical" evidence="7">
    <location>
        <begin position="73"/>
        <end position="91"/>
    </location>
</feature>
<dbReference type="SUPFAM" id="SSF103473">
    <property type="entry name" value="MFS general substrate transporter"/>
    <property type="match status" value="1"/>
</dbReference>
<dbReference type="InterPro" id="IPR036259">
    <property type="entry name" value="MFS_trans_sf"/>
</dbReference>
<organism evidence="8">
    <name type="scientific">Marinobacter sp. SB12</name>
    <dbReference type="NCBI Taxonomy" id="403206"/>
    <lineage>
        <taxon>Bacteria</taxon>
        <taxon>Pseudomonadati</taxon>
        <taxon>Pseudomonadota</taxon>
        <taxon>Gammaproteobacteria</taxon>
        <taxon>Pseudomonadales</taxon>
        <taxon>Marinobacteraceae</taxon>
        <taxon>Marinobacter</taxon>
    </lineage>
</organism>
<evidence type="ECO:0000256" key="3">
    <source>
        <dbReference type="ARBA" id="ARBA00022475"/>
    </source>
</evidence>
<feature type="transmembrane region" description="Helical" evidence="7">
    <location>
        <begin position="335"/>
        <end position="357"/>
    </location>
</feature>
<sequence length="392" mass="42519">MAMTVKHWLVAITIAAVVSDSMLLPFYPHFFASVFGITDPGHIGLYLSACCFTIVLAFPMWARISRRVPVLQLLIPTQLAAGGLSILCYWADTPVSFWILSLIMLVFKGSYLLVYPMIMAAEREENHGNTIGLLSVVVHIGGIAGAVLGGVVLQWFEPRQVFLVMAVSDFIQTGVCLYLIRRPDARPTPAEPSTAAPVETRVTSAVIYKLGLVMFLFYFSAYLTRPFFVRYWESVTPATGEILSGLVFAIPAGIAILALWLNARSGRTRSPGEGLLTAMMLGSVGLALQGLNQEWLILAGRCLFGWSLFQATVQLDQLLFALSHPEAYATDFSKINIFQQLGVLAAASSAGGLVGLLGLQIPFAVAAAGLVFTAAVYGALFYRTQRQLQPST</sequence>
<feature type="transmembrane region" description="Helical" evidence="7">
    <location>
        <begin position="162"/>
        <end position="181"/>
    </location>
</feature>
<feature type="transmembrane region" description="Helical" evidence="7">
    <location>
        <begin position="43"/>
        <end position="61"/>
    </location>
</feature>
<evidence type="ECO:0000256" key="7">
    <source>
        <dbReference type="SAM" id="Phobius"/>
    </source>
</evidence>
<protein>
    <recommendedName>
        <fullName evidence="9">MFS transporter</fullName>
    </recommendedName>
</protein>
<feature type="transmembrane region" description="Helical" evidence="7">
    <location>
        <begin position="363"/>
        <end position="382"/>
    </location>
</feature>
<proteinExistence type="predicted"/>